<dbReference type="PANTHER" id="PTHR37299:SF3">
    <property type="entry name" value="STAGE 0 SPORULATION PROTEIN A HOMOLOG"/>
    <property type="match status" value="1"/>
</dbReference>
<dbReference type="SUPFAM" id="SSF52172">
    <property type="entry name" value="CheY-like"/>
    <property type="match status" value="1"/>
</dbReference>
<dbReference type="SMART" id="SM00850">
    <property type="entry name" value="LytTR"/>
    <property type="match status" value="1"/>
</dbReference>
<reference evidence="8 9" key="1">
    <citation type="submission" date="2014-04" db="EMBL/GenBank/DDBJ databases">
        <title>Variable characteristics of bacteriocin-producing Streptococcus salivarius strains isolated from Malaysian subjects.</title>
        <authorList>
            <person name="Philip K."/>
            <person name="Barbour A."/>
        </authorList>
    </citation>
    <scope>NUCLEOTIDE SEQUENCE [LARGE SCALE GENOMIC DNA]</scope>
    <source>
        <strain evidence="8 9">NU10</strain>
    </source>
</reference>
<dbReference type="Gene3D" id="2.40.50.1020">
    <property type="entry name" value="LytTr DNA-binding domain"/>
    <property type="match status" value="1"/>
</dbReference>
<evidence type="ECO:0000259" key="6">
    <source>
        <dbReference type="PROSITE" id="PS50110"/>
    </source>
</evidence>
<dbReference type="EMBL" id="JJMT01000011">
    <property type="protein sequence ID" value="KEO45444.1"/>
    <property type="molecule type" value="Genomic_DNA"/>
</dbReference>
<comment type="caution">
    <text evidence="8">The sequence shown here is derived from an EMBL/GenBank/DDBJ whole genome shotgun (WGS) entry which is preliminary data.</text>
</comment>
<evidence type="ECO:0000256" key="5">
    <source>
        <dbReference type="PROSITE-ProRule" id="PRU00169"/>
    </source>
</evidence>
<dbReference type="InterPro" id="IPR001789">
    <property type="entry name" value="Sig_transdc_resp-reg_receiver"/>
</dbReference>
<accession>A0A074IZ18</accession>
<keyword evidence="5" id="KW-0597">Phosphoprotein</keyword>
<protein>
    <submittedName>
        <fullName evidence="8">Accessory gene regulator AgrA</fullName>
    </submittedName>
</protein>
<dbReference type="PROSITE" id="PS50110">
    <property type="entry name" value="RESPONSE_REGULATORY"/>
    <property type="match status" value="1"/>
</dbReference>
<dbReference type="GO" id="GO:0000156">
    <property type="term" value="F:phosphorelay response regulator activity"/>
    <property type="evidence" value="ECO:0007669"/>
    <property type="project" value="InterPro"/>
</dbReference>
<dbReference type="InterPro" id="IPR046947">
    <property type="entry name" value="LytR-like"/>
</dbReference>
<dbReference type="AlphaFoldDB" id="A0A074IZ18"/>
<dbReference type="InterPro" id="IPR011006">
    <property type="entry name" value="CheY-like_superfamily"/>
</dbReference>
<dbReference type="InterPro" id="IPR007492">
    <property type="entry name" value="LytTR_DNA-bd_dom"/>
</dbReference>
<dbReference type="Proteomes" id="UP000027855">
    <property type="component" value="Unassembled WGS sequence"/>
</dbReference>
<evidence type="ECO:0000256" key="1">
    <source>
        <dbReference type="ARBA" id="ARBA00022490"/>
    </source>
</evidence>
<gene>
    <name evidence="8" type="ORF">DL07_01880</name>
</gene>
<keyword evidence="3" id="KW-0010">Activator</keyword>
<evidence type="ECO:0000259" key="7">
    <source>
        <dbReference type="PROSITE" id="PS50930"/>
    </source>
</evidence>
<feature type="domain" description="Response regulatory" evidence="6">
    <location>
        <begin position="3"/>
        <end position="127"/>
    </location>
</feature>
<dbReference type="CDD" id="cd17533">
    <property type="entry name" value="REC_LytTR_AgrA-like"/>
    <property type="match status" value="1"/>
</dbReference>
<evidence type="ECO:0000256" key="3">
    <source>
        <dbReference type="ARBA" id="ARBA00023159"/>
    </source>
</evidence>
<keyword evidence="1" id="KW-0963">Cytoplasm</keyword>
<evidence type="ECO:0000313" key="8">
    <source>
        <dbReference type="EMBL" id="KEO45444.1"/>
    </source>
</evidence>
<name>A0A074IZ18_STRSL</name>
<evidence type="ECO:0000256" key="4">
    <source>
        <dbReference type="ARBA" id="ARBA00037164"/>
    </source>
</evidence>
<proteinExistence type="predicted"/>
<evidence type="ECO:0000313" key="9">
    <source>
        <dbReference type="Proteomes" id="UP000027855"/>
    </source>
</evidence>
<feature type="modified residue" description="4-aspartylphosphate" evidence="5">
    <location>
        <position position="60"/>
    </location>
</feature>
<dbReference type="PANTHER" id="PTHR37299">
    <property type="entry name" value="TRANSCRIPTIONAL REGULATOR-RELATED"/>
    <property type="match status" value="1"/>
</dbReference>
<dbReference type="PATRIC" id="fig|1304.175.peg.2137"/>
<dbReference type="Gene3D" id="3.40.50.2300">
    <property type="match status" value="1"/>
</dbReference>
<dbReference type="Pfam" id="PF00072">
    <property type="entry name" value="Response_reg"/>
    <property type="match status" value="1"/>
</dbReference>
<dbReference type="Pfam" id="PF04397">
    <property type="entry name" value="LytTR"/>
    <property type="match status" value="1"/>
</dbReference>
<evidence type="ECO:0000256" key="2">
    <source>
        <dbReference type="ARBA" id="ARBA00023012"/>
    </source>
</evidence>
<keyword evidence="2" id="KW-0902">Two-component regulatory system</keyword>
<comment type="function">
    <text evidence="4">Required for high-level post-exponential phase expression of a series of secreted proteins.</text>
</comment>
<dbReference type="SMART" id="SM00448">
    <property type="entry name" value="REC"/>
    <property type="match status" value="1"/>
</dbReference>
<organism evidence="8 9">
    <name type="scientific">Streptococcus salivarius</name>
    <dbReference type="NCBI Taxonomy" id="1304"/>
    <lineage>
        <taxon>Bacteria</taxon>
        <taxon>Bacillati</taxon>
        <taxon>Bacillota</taxon>
        <taxon>Bacilli</taxon>
        <taxon>Lactobacillales</taxon>
        <taxon>Streptococcaceae</taxon>
        <taxon>Streptococcus</taxon>
    </lineage>
</organism>
<dbReference type="GO" id="GO:0003677">
    <property type="term" value="F:DNA binding"/>
    <property type="evidence" value="ECO:0007669"/>
    <property type="project" value="InterPro"/>
</dbReference>
<dbReference type="PROSITE" id="PS50930">
    <property type="entry name" value="HTH_LYTTR"/>
    <property type="match status" value="1"/>
</dbReference>
<dbReference type="RefSeq" id="WP_037601767.1">
    <property type="nucleotide sequence ID" value="NZ_JAHCZX010000006.1"/>
</dbReference>
<sequence>MLNIYVLEDHFIQQNRIEEVIHTILKKNNIKVGDFEIFDKPNQLLESITERGSHQLFFLDIQIKNDTKKGLEVAKQIRKNDPYANIVFFTTHSEYLPLTFQYQLAALDFIDKSLEGEDFQKRVESIILLTCKKIQSQNPEDAFRIENVKTVIQVPFHDILYFETSDIVHKVILYTKEEQIEFYGSLSQIEKSDPRLFKCHKSFLINPENIIKLDKSTGTAYFENGGVCYVSKLKLKKLLERISL</sequence>
<feature type="domain" description="HTH LytTR-type" evidence="7">
    <location>
        <begin position="143"/>
        <end position="244"/>
    </location>
</feature>